<keyword evidence="2" id="KW-1185">Reference proteome</keyword>
<proteinExistence type="predicted"/>
<evidence type="ECO:0000313" key="2">
    <source>
        <dbReference type="Proteomes" id="UP001165422"/>
    </source>
</evidence>
<dbReference type="InterPro" id="IPR025906">
    <property type="entry name" value="YjfB_motility"/>
</dbReference>
<accession>A0ABS8N9N2</accession>
<protein>
    <submittedName>
        <fullName evidence="1">YjfB family protein</fullName>
    </submittedName>
</protein>
<comment type="caution">
    <text evidence="1">The sequence shown here is derived from an EMBL/GenBank/DDBJ whole genome shotgun (WGS) entry which is preliminary data.</text>
</comment>
<evidence type="ECO:0000313" key="1">
    <source>
        <dbReference type="EMBL" id="MCC9295760.1"/>
    </source>
</evidence>
<sequence>MDIPKLSMAMSQLNVSTAVSTALTKKILDNGQKNAQQIIESIDQIQDTNLGTNFDVSA</sequence>
<gene>
    <name evidence="1" type="ORF">LN736_12905</name>
</gene>
<reference evidence="1" key="1">
    <citation type="submission" date="2021-11" db="EMBL/GenBank/DDBJ databases">
        <authorList>
            <person name="Qingchun L."/>
            <person name="Dong Z."/>
            <person name="Zongwei Q."/>
            <person name="Jia Z."/>
            <person name="Duotao L."/>
        </authorList>
    </citation>
    <scope>NUCLEOTIDE SEQUENCE</scope>
    <source>
        <strain evidence="1">WLY-B-L2</strain>
    </source>
</reference>
<dbReference type="Proteomes" id="UP001165422">
    <property type="component" value="Unassembled WGS sequence"/>
</dbReference>
<name>A0ABS8N9N2_9CLOT</name>
<organism evidence="1 2">
    <name type="scientific">Clostridium aromativorans</name>
    <dbReference type="NCBI Taxonomy" id="2836848"/>
    <lineage>
        <taxon>Bacteria</taxon>
        <taxon>Bacillati</taxon>
        <taxon>Bacillota</taxon>
        <taxon>Clostridia</taxon>
        <taxon>Eubacteriales</taxon>
        <taxon>Clostridiaceae</taxon>
        <taxon>Clostridium</taxon>
    </lineage>
</organism>
<dbReference type="Pfam" id="PF14070">
    <property type="entry name" value="YjfB_motility"/>
    <property type="match status" value="1"/>
</dbReference>
<dbReference type="RefSeq" id="WP_150358407.1">
    <property type="nucleotide sequence ID" value="NZ_JAJJPB010000018.1"/>
</dbReference>
<dbReference type="EMBL" id="JAJJPB010000018">
    <property type="protein sequence ID" value="MCC9295760.1"/>
    <property type="molecule type" value="Genomic_DNA"/>
</dbReference>